<accession>A0A8A3S4M3</accession>
<dbReference type="GO" id="GO:0006753">
    <property type="term" value="P:nucleoside phosphate metabolic process"/>
    <property type="evidence" value="ECO:0007669"/>
    <property type="project" value="TreeGrafter"/>
</dbReference>
<organism evidence="4 5">
    <name type="scientific">Methanofollis aquaemaris</name>
    <dbReference type="NCBI Taxonomy" id="126734"/>
    <lineage>
        <taxon>Archaea</taxon>
        <taxon>Methanobacteriati</taxon>
        <taxon>Methanobacteriota</taxon>
        <taxon>Stenosarchaea group</taxon>
        <taxon>Methanomicrobia</taxon>
        <taxon>Methanomicrobiales</taxon>
        <taxon>Methanomicrobiaceae</taxon>
        <taxon>Methanofollis</taxon>
    </lineage>
</organism>
<protein>
    <submittedName>
        <fullName evidence="4">NUDIX hydrolase</fullName>
    </submittedName>
</protein>
<dbReference type="Proteomes" id="UP001042704">
    <property type="component" value="Chromosome"/>
</dbReference>
<feature type="domain" description="Nudix hydrolase" evidence="3">
    <location>
        <begin position="31"/>
        <end position="159"/>
    </location>
</feature>
<evidence type="ECO:0000259" key="3">
    <source>
        <dbReference type="PROSITE" id="PS51462"/>
    </source>
</evidence>
<evidence type="ECO:0000313" key="5">
    <source>
        <dbReference type="Proteomes" id="UP001042704"/>
    </source>
</evidence>
<evidence type="ECO:0000256" key="2">
    <source>
        <dbReference type="ARBA" id="ARBA00022801"/>
    </source>
</evidence>
<reference evidence="4" key="1">
    <citation type="journal article" date="2001" name="Int. J. Syst. Evol. Microbiol.">
        <title>Methanofollis aquaemaris sp. nov., a methanogen isolated from an aquaculture fish pond.</title>
        <authorList>
            <person name="Lai M.C."/>
            <person name="Chen S.C."/>
        </authorList>
    </citation>
    <scope>NUCLEOTIDE SEQUENCE</scope>
    <source>
        <strain evidence="4">N2F9704</strain>
    </source>
</reference>
<evidence type="ECO:0000313" key="4">
    <source>
        <dbReference type="EMBL" id="QSZ67227.1"/>
    </source>
</evidence>
<dbReference type="GeneID" id="76424057"/>
<dbReference type="InterPro" id="IPR000086">
    <property type="entry name" value="NUDIX_hydrolase_dom"/>
</dbReference>
<dbReference type="PANTHER" id="PTHR11839">
    <property type="entry name" value="UDP/ADP-SUGAR PYROPHOSPHATASE"/>
    <property type="match status" value="1"/>
</dbReference>
<gene>
    <name evidence="4" type="ORF">RJ40_06795</name>
</gene>
<dbReference type="PROSITE" id="PS51462">
    <property type="entry name" value="NUDIX"/>
    <property type="match status" value="1"/>
</dbReference>
<dbReference type="Pfam" id="PF00293">
    <property type="entry name" value="NUDIX"/>
    <property type="match status" value="1"/>
</dbReference>
<keyword evidence="5" id="KW-1185">Reference proteome</keyword>
<dbReference type="KEGG" id="maqe:RJ40_06795"/>
<dbReference type="GO" id="GO:0019693">
    <property type="term" value="P:ribose phosphate metabolic process"/>
    <property type="evidence" value="ECO:0007669"/>
    <property type="project" value="TreeGrafter"/>
</dbReference>
<dbReference type="InterPro" id="IPR015797">
    <property type="entry name" value="NUDIX_hydrolase-like_dom_sf"/>
</dbReference>
<comment type="cofactor">
    <cofactor evidence="1">
        <name>Mg(2+)</name>
        <dbReference type="ChEBI" id="CHEBI:18420"/>
    </cofactor>
</comment>
<dbReference type="RefSeq" id="WP_265580116.1">
    <property type="nucleotide sequence ID" value="NZ_CP036172.1"/>
</dbReference>
<name>A0A8A3S4M3_9EURY</name>
<sequence>MTEIYAGKRLKVELNKFTLPDGREKERVVVRPGNAAAMLPIEDDHCYLIRQYRFAIGEYIYEAPAGTLDPGEAPVETAHRELIEECRLAAAEMIPHGFVYTTPGFSDEKIYLFEARGLTPSHEFDPDDDEMIEVVRVPLSEVRAMCRDGRIADAKTIAIVCRCLR</sequence>
<proteinExistence type="predicted"/>
<evidence type="ECO:0000256" key="1">
    <source>
        <dbReference type="ARBA" id="ARBA00001946"/>
    </source>
</evidence>
<dbReference type="AlphaFoldDB" id="A0A8A3S4M3"/>
<dbReference type="EMBL" id="CP036172">
    <property type="protein sequence ID" value="QSZ67227.1"/>
    <property type="molecule type" value="Genomic_DNA"/>
</dbReference>
<keyword evidence="2 4" id="KW-0378">Hydrolase</keyword>
<dbReference type="Gene3D" id="3.90.79.10">
    <property type="entry name" value="Nucleoside Triphosphate Pyrophosphohydrolase"/>
    <property type="match status" value="1"/>
</dbReference>
<dbReference type="PANTHER" id="PTHR11839:SF18">
    <property type="entry name" value="NUDIX HYDROLASE DOMAIN-CONTAINING PROTEIN"/>
    <property type="match status" value="1"/>
</dbReference>
<dbReference type="SUPFAM" id="SSF55811">
    <property type="entry name" value="Nudix"/>
    <property type="match status" value="1"/>
</dbReference>
<dbReference type="CDD" id="cd03424">
    <property type="entry name" value="NUDIX_ADPRase_Nudt5_UGPPase_Nudt14"/>
    <property type="match status" value="1"/>
</dbReference>
<dbReference type="GO" id="GO:0016787">
    <property type="term" value="F:hydrolase activity"/>
    <property type="evidence" value="ECO:0007669"/>
    <property type="project" value="UniProtKB-KW"/>
</dbReference>
<reference evidence="4" key="2">
    <citation type="submission" date="2019-02" db="EMBL/GenBank/DDBJ databases">
        <authorList>
            <person name="Chen S.-C."/>
            <person name="Chien H.-H."/>
            <person name="Lai M.-C."/>
        </authorList>
    </citation>
    <scope>NUCLEOTIDE SEQUENCE</scope>
    <source>
        <strain evidence="4">N2F9704</strain>
    </source>
</reference>